<dbReference type="EMBL" id="BPLQ01014754">
    <property type="protein sequence ID" value="GIY82909.1"/>
    <property type="molecule type" value="Genomic_DNA"/>
</dbReference>
<reference evidence="1 2" key="1">
    <citation type="submission" date="2021-06" db="EMBL/GenBank/DDBJ databases">
        <title>Caerostris darwini draft genome.</title>
        <authorList>
            <person name="Kono N."/>
            <person name="Arakawa K."/>
        </authorList>
    </citation>
    <scope>NUCLEOTIDE SEQUENCE [LARGE SCALE GENOMIC DNA]</scope>
</reference>
<gene>
    <name evidence="1" type="ORF">CDAR_527171</name>
</gene>
<sequence length="80" mass="9178">MHIQSCYPTLNPSQLLQNEAFHRYRLTLEIIIKELMCSALNLSLKKGLAKQYEDVRTLRKTMCTSGLLLAKKKQINVALT</sequence>
<name>A0AAV4WMD3_9ARAC</name>
<protein>
    <submittedName>
        <fullName evidence="1">Uncharacterized protein</fullName>
    </submittedName>
</protein>
<comment type="caution">
    <text evidence="1">The sequence shown here is derived from an EMBL/GenBank/DDBJ whole genome shotgun (WGS) entry which is preliminary data.</text>
</comment>
<organism evidence="1 2">
    <name type="scientific">Caerostris darwini</name>
    <dbReference type="NCBI Taxonomy" id="1538125"/>
    <lineage>
        <taxon>Eukaryota</taxon>
        <taxon>Metazoa</taxon>
        <taxon>Ecdysozoa</taxon>
        <taxon>Arthropoda</taxon>
        <taxon>Chelicerata</taxon>
        <taxon>Arachnida</taxon>
        <taxon>Araneae</taxon>
        <taxon>Araneomorphae</taxon>
        <taxon>Entelegynae</taxon>
        <taxon>Araneoidea</taxon>
        <taxon>Araneidae</taxon>
        <taxon>Caerostris</taxon>
    </lineage>
</organism>
<proteinExistence type="predicted"/>
<accession>A0AAV4WMD3</accession>
<keyword evidence="2" id="KW-1185">Reference proteome</keyword>
<evidence type="ECO:0000313" key="2">
    <source>
        <dbReference type="Proteomes" id="UP001054837"/>
    </source>
</evidence>
<dbReference type="Proteomes" id="UP001054837">
    <property type="component" value="Unassembled WGS sequence"/>
</dbReference>
<dbReference type="AlphaFoldDB" id="A0AAV4WMD3"/>
<evidence type="ECO:0000313" key="1">
    <source>
        <dbReference type="EMBL" id="GIY82909.1"/>
    </source>
</evidence>